<reference evidence="6" key="1">
    <citation type="submission" date="2023-05" db="EMBL/GenBank/DDBJ databases">
        <title>Metabolic capabilities are highly conserved among human nasal-associated Corynebacterium species in pangenomic analyses.</title>
        <authorList>
            <person name="Tran T.H."/>
            <person name="Roberts A.Q."/>
            <person name="Escapa I.F."/>
            <person name="Gao W."/>
            <person name="Conlan S."/>
            <person name="Kong H."/>
            <person name="Segre J.A."/>
            <person name="Kelly M.S."/>
            <person name="Lemon K.P."/>
        </authorList>
    </citation>
    <scope>NUCLEOTIDE SEQUENCE</scope>
    <source>
        <strain evidence="6">KPL2654</strain>
    </source>
</reference>
<dbReference type="AlphaFoldDB" id="A0AAP4F8E9"/>
<evidence type="ECO:0000313" key="6">
    <source>
        <dbReference type="EMBL" id="MDK4326634.1"/>
    </source>
</evidence>
<dbReference type="PROSITE" id="PS50977">
    <property type="entry name" value="HTH_TETR_2"/>
    <property type="match status" value="1"/>
</dbReference>
<proteinExistence type="predicted"/>
<feature type="domain" description="HTH tetR-type" evidence="5">
    <location>
        <begin position="18"/>
        <end position="78"/>
    </location>
</feature>
<keyword evidence="3" id="KW-0804">Transcription</keyword>
<dbReference type="SUPFAM" id="SSF46689">
    <property type="entry name" value="Homeodomain-like"/>
    <property type="match status" value="1"/>
</dbReference>
<comment type="caution">
    <text evidence="6">The sequence shown here is derived from an EMBL/GenBank/DDBJ whole genome shotgun (WGS) entry which is preliminary data.</text>
</comment>
<evidence type="ECO:0000256" key="4">
    <source>
        <dbReference type="PROSITE-ProRule" id="PRU00335"/>
    </source>
</evidence>
<dbReference type="RefSeq" id="WP_239211797.1">
    <property type="nucleotide sequence ID" value="NZ_CP091865.1"/>
</dbReference>
<dbReference type="PANTHER" id="PTHR30055:SF234">
    <property type="entry name" value="HTH-TYPE TRANSCRIPTIONAL REGULATOR BETI"/>
    <property type="match status" value="1"/>
</dbReference>
<dbReference type="GO" id="GO:0000976">
    <property type="term" value="F:transcription cis-regulatory region binding"/>
    <property type="evidence" value="ECO:0007669"/>
    <property type="project" value="TreeGrafter"/>
</dbReference>
<evidence type="ECO:0000259" key="5">
    <source>
        <dbReference type="PROSITE" id="PS50977"/>
    </source>
</evidence>
<dbReference type="EMBL" id="JASNVP010000008">
    <property type="protein sequence ID" value="MDK4326634.1"/>
    <property type="molecule type" value="Genomic_DNA"/>
</dbReference>
<evidence type="ECO:0000256" key="1">
    <source>
        <dbReference type="ARBA" id="ARBA00023015"/>
    </source>
</evidence>
<sequence length="222" mass="24755">MTGTVGRPRKNRPRRRGANAREEILDASAELFTTQGFAMTSTHQIADAVGIRQASLYYHFPSKAEIFLTLLNSTIEPSLKLAQFLSTSDNPVELRLWALVAAESRLLLSGRWNVGRLYQLPVANSPEFDDYHRRKARLAEYFRQSAAEIVGADDLRVDLPFHLALSTIEMRPNDGVAPQPLREDSLPEAAVMLADAAMAVIGAPLPEDREQRTLDLLIPIHK</sequence>
<evidence type="ECO:0000313" key="7">
    <source>
        <dbReference type="Proteomes" id="UP001226160"/>
    </source>
</evidence>
<keyword evidence="2 4" id="KW-0238">DNA-binding</keyword>
<organism evidence="6 7">
    <name type="scientific">Corynebacterium propinquum</name>
    <dbReference type="NCBI Taxonomy" id="43769"/>
    <lineage>
        <taxon>Bacteria</taxon>
        <taxon>Bacillati</taxon>
        <taxon>Actinomycetota</taxon>
        <taxon>Actinomycetes</taxon>
        <taxon>Mycobacteriales</taxon>
        <taxon>Corynebacteriaceae</taxon>
        <taxon>Corynebacterium</taxon>
    </lineage>
</organism>
<dbReference type="InterPro" id="IPR050109">
    <property type="entry name" value="HTH-type_TetR-like_transc_reg"/>
</dbReference>
<dbReference type="InterPro" id="IPR009057">
    <property type="entry name" value="Homeodomain-like_sf"/>
</dbReference>
<dbReference type="Pfam" id="PF00440">
    <property type="entry name" value="TetR_N"/>
    <property type="match status" value="1"/>
</dbReference>
<protein>
    <submittedName>
        <fullName evidence="6">TetR/AcrR family transcriptional regulator</fullName>
    </submittedName>
</protein>
<evidence type="ECO:0000256" key="3">
    <source>
        <dbReference type="ARBA" id="ARBA00023163"/>
    </source>
</evidence>
<dbReference type="Gene3D" id="1.10.357.10">
    <property type="entry name" value="Tetracycline Repressor, domain 2"/>
    <property type="match status" value="1"/>
</dbReference>
<dbReference type="InterPro" id="IPR001647">
    <property type="entry name" value="HTH_TetR"/>
</dbReference>
<dbReference type="PANTHER" id="PTHR30055">
    <property type="entry name" value="HTH-TYPE TRANSCRIPTIONAL REGULATOR RUTR"/>
    <property type="match status" value="1"/>
</dbReference>
<accession>A0AAP4F8E9</accession>
<keyword evidence="1" id="KW-0805">Transcription regulation</keyword>
<dbReference type="GO" id="GO:0003700">
    <property type="term" value="F:DNA-binding transcription factor activity"/>
    <property type="evidence" value="ECO:0007669"/>
    <property type="project" value="TreeGrafter"/>
</dbReference>
<name>A0AAP4F8E9_9CORY</name>
<dbReference type="Proteomes" id="UP001226160">
    <property type="component" value="Unassembled WGS sequence"/>
</dbReference>
<dbReference type="PRINTS" id="PR00455">
    <property type="entry name" value="HTHTETR"/>
</dbReference>
<gene>
    <name evidence="6" type="ORF">QPX54_08985</name>
</gene>
<feature type="DNA-binding region" description="H-T-H motif" evidence="4">
    <location>
        <begin position="41"/>
        <end position="60"/>
    </location>
</feature>
<evidence type="ECO:0000256" key="2">
    <source>
        <dbReference type="ARBA" id="ARBA00023125"/>
    </source>
</evidence>